<name>A0A2H4VMS1_9EURY</name>
<gene>
    <name evidence="2" type="ORF">BK009_01015</name>
</gene>
<feature type="domain" description="Conserved hypothetical protein CHP02391" evidence="1">
    <location>
        <begin position="62"/>
        <end position="190"/>
    </location>
</feature>
<dbReference type="Proteomes" id="UP000232631">
    <property type="component" value="Chromosome"/>
</dbReference>
<dbReference type="EMBL" id="CP017768">
    <property type="protein sequence ID" value="AUB59384.1"/>
    <property type="molecule type" value="Genomic_DNA"/>
</dbReference>
<keyword evidence="3" id="KW-1185">Reference proteome</keyword>
<sequence>MNDEITREKLNNTVNYYMENGDFETARNIIKSWGEKIDGFNINEELEKFDNGDYLPGFWPWIHQDIIKVSKQLFEDKHYAHSVESAFKEVNSRVKIIYKNKTGDEIDGYDLMMKAFKYNKNRNTGQITEWPIIQLTDLNSISDRNIQDGYRLVFAGSIQAFRNPKAHENQDITQKTAAHSIFVASKLMHRLDDSNY</sequence>
<evidence type="ECO:0000313" key="3">
    <source>
        <dbReference type="Proteomes" id="UP000232631"/>
    </source>
</evidence>
<accession>A0A2H4VMS1</accession>
<dbReference type="InterPro" id="IPR012654">
    <property type="entry name" value="CHP02391"/>
</dbReference>
<evidence type="ECO:0000259" key="1">
    <source>
        <dbReference type="Pfam" id="PF09509"/>
    </source>
</evidence>
<protein>
    <submittedName>
        <fullName evidence="2">TIGR02391 family protein</fullName>
    </submittedName>
</protein>
<dbReference type="KEGG" id="msub:BK009_01015"/>
<proteinExistence type="predicted"/>
<evidence type="ECO:0000313" key="2">
    <source>
        <dbReference type="EMBL" id="AUB59384.1"/>
    </source>
</evidence>
<organism evidence="2 3">
    <name type="scientific">Methanobacterium subterraneum</name>
    <dbReference type="NCBI Taxonomy" id="59277"/>
    <lineage>
        <taxon>Archaea</taxon>
        <taxon>Methanobacteriati</taxon>
        <taxon>Methanobacteriota</taxon>
        <taxon>Methanomada group</taxon>
        <taxon>Methanobacteria</taxon>
        <taxon>Methanobacteriales</taxon>
        <taxon>Methanobacteriaceae</taxon>
        <taxon>Methanobacterium</taxon>
    </lineage>
</organism>
<reference evidence="2 3" key="1">
    <citation type="submission" date="2016-10" db="EMBL/GenBank/DDBJ databases">
        <title>Comparative genomics between deep and shallow subseafloor isolates.</title>
        <authorList>
            <person name="Ishii S."/>
            <person name="Miller J.R."/>
            <person name="Sutton G."/>
            <person name="Suzuki S."/>
            <person name="Methe B."/>
            <person name="Inagaki F."/>
            <person name="Imachi H."/>
        </authorList>
    </citation>
    <scope>NUCLEOTIDE SEQUENCE [LARGE SCALE GENOMIC DNA]</scope>
    <source>
        <strain evidence="2 3">A8p</strain>
    </source>
</reference>
<dbReference type="NCBIfam" id="TIGR02391">
    <property type="entry name" value="hypoth_ymh"/>
    <property type="match status" value="1"/>
</dbReference>
<dbReference type="GeneID" id="35125019"/>
<dbReference type="AlphaFoldDB" id="A0A2H4VMS1"/>
<dbReference type="RefSeq" id="WP_100908791.1">
    <property type="nucleotide sequence ID" value="NZ_CP017768.1"/>
</dbReference>
<dbReference type="Pfam" id="PF09509">
    <property type="entry name" value="Hypoth_Ymh"/>
    <property type="match status" value="1"/>
</dbReference>